<sequence>MKVFLRILAMVLFVVAAQKLIRGVVSGLRGQGYNFTEFELSNTVIIIVSIILILVSLFLFRITESSTTRE</sequence>
<gene>
    <name evidence="2" type="ORF">EHS13_02710</name>
</gene>
<organism evidence="2 3">
    <name type="scientific">Paenibacillus psychroresistens</name>
    <dbReference type="NCBI Taxonomy" id="1778678"/>
    <lineage>
        <taxon>Bacteria</taxon>
        <taxon>Bacillati</taxon>
        <taxon>Bacillota</taxon>
        <taxon>Bacilli</taxon>
        <taxon>Bacillales</taxon>
        <taxon>Paenibacillaceae</taxon>
        <taxon>Paenibacillus</taxon>
    </lineage>
</organism>
<dbReference type="AlphaFoldDB" id="A0A6B8RDT1"/>
<keyword evidence="1" id="KW-1133">Transmembrane helix</keyword>
<dbReference type="RefSeq" id="WP_155698891.1">
    <property type="nucleotide sequence ID" value="NZ_CP034235.1"/>
</dbReference>
<keyword evidence="1" id="KW-0472">Membrane</keyword>
<feature type="transmembrane region" description="Helical" evidence="1">
    <location>
        <begin position="41"/>
        <end position="60"/>
    </location>
</feature>
<proteinExistence type="predicted"/>
<accession>A0A6B8RDT1</accession>
<evidence type="ECO:0000313" key="2">
    <source>
        <dbReference type="EMBL" id="QGQ93894.1"/>
    </source>
</evidence>
<dbReference type="Proteomes" id="UP000426246">
    <property type="component" value="Chromosome"/>
</dbReference>
<dbReference type="EMBL" id="CP034235">
    <property type="protein sequence ID" value="QGQ93894.1"/>
    <property type="molecule type" value="Genomic_DNA"/>
</dbReference>
<protein>
    <submittedName>
        <fullName evidence="2">Uncharacterized protein</fullName>
    </submittedName>
</protein>
<evidence type="ECO:0000313" key="3">
    <source>
        <dbReference type="Proteomes" id="UP000426246"/>
    </source>
</evidence>
<keyword evidence="3" id="KW-1185">Reference proteome</keyword>
<dbReference type="KEGG" id="ppsc:EHS13_02710"/>
<keyword evidence="1" id="KW-0812">Transmembrane</keyword>
<reference evidence="3" key="1">
    <citation type="submission" date="2018-11" db="EMBL/GenBank/DDBJ databases">
        <title>Complete genome sequence of Paenibacillus sp. ML311-T8.</title>
        <authorList>
            <person name="Nam Y.-D."/>
            <person name="Kang J."/>
            <person name="Chung W.-H."/>
            <person name="Park Y.S."/>
        </authorList>
    </citation>
    <scope>NUCLEOTIDE SEQUENCE [LARGE SCALE GENOMIC DNA]</scope>
    <source>
        <strain evidence="3">ML311-T8</strain>
    </source>
</reference>
<name>A0A6B8RDT1_9BACL</name>
<evidence type="ECO:0000256" key="1">
    <source>
        <dbReference type="SAM" id="Phobius"/>
    </source>
</evidence>